<sequence>MTKTNAERQKLYRINLSKDKSKLELVKAKARRRDNARRKNLDARSLENLWLRQKNASKRYREKLKSKGLTNSRSSTYQSRQTLGKAVQRT</sequence>
<evidence type="ECO:0000313" key="2">
    <source>
        <dbReference type="EMBL" id="CAF1412660.1"/>
    </source>
</evidence>
<proteinExistence type="predicted"/>
<evidence type="ECO:0000256" key="1">
    <source>
        <dbReference type="SAM" id="MobiDB-lite"/>
    </source>
</evidence>
<feature type="compositionally biased region" description="Polar residues" evidence="1">
    <location>
        <begin position="68"/>
        <end position="82"/>
    </location>
</feature>
<dbReference type="EMBL" id="CAJNOJ010000350">
    <property type="protein sequence ID" value="CAF1412660.1"/>
    <property type="molecule type" value="Genomic_DNA"/>
</dbReference>
<name>A0A815M3Z4_ADIRI</name>
<feature type="non-terminal residue" evidence="2">
    <location>
        <position position="90"/>
    </location>
</feature>
<dbReference type="AlphaFoldDB" id="A0A815M3Z4"/>
<evidence type="ECO:0000313" key="3">
    <source>
        <dbReference type="Proteomes" id="UP000663852"/>
    </source>
</evidence>
<reference evidence="2" key="1">
    <citation type="submission" date="2021-02" db="EMBL/GenBank/DDBJ databases">
        <authorList>
            <person name="Nowell W R."/>
        </authorList>
    </citation>
    <scope>NUCLEOTIDE SEQUENCE</scope>
</reference>
<accession>A0A815M3Z4</accession>
<organism evidence="2 3">
    <name type="scientific">Adineta ricciae</name>
    <name type="common">Rotifer</name>
    <dbReference type="NCBI Taxonomy" id="249248"/>
    <lineage>
        <taxon>Eukaryota</taxon>
        <taxon>Metazoa</taxon>
        <taxon>Spiralia</taxon>
        <taxon>Gnathifera</taxon>
        <taxon>Rotifera</taxon>
        <taxon>Eurotatoria</taxon>
        <taxon>Bdelloidea</taxon>
        <taxon>Adinetida</taxon>
        <taxon>Adinetidae</taxon>
        <taxon>Adineta</taxon>
    </lineage>
</organism>
<gene>
    <name evidence="2" type="ORF">EDS130_LOCUS36851</name>
</gene>
<dbReference type="OrthoDB" id="6375801at2759"/>
<protein>
    <submittedName>
        <fullName evidence="2">Uncharacterized protein</fullName>
    </submittedName>
</protein>
<comment type="caution">
    <text evidence="2">The sequence shown here is derived from an EMBL/GenBank/DDBJ whole genome shotgun (WGS) entry which is preliminary data.</text>
</comment>
<dbReference type="Proteomes" id="UP000663852">
    <property type="component" value="Unassembled WGS sequence"/>
</dbReference>
<feature type="region of interest" description="Disordered" evidence="1">
    <location>
        <begin position="58"/>
        <end position="90"/>
    </location>
</feature>